<gene>
    <name evidence="4" type="primary">sla_2</name>
    <name evidence="2" type="ORF">APG10_00226</name>
    <name evidence="3" type="ORF">APG11_00067</name>
    <name evidence="4" type="ORF">APG12_00066</name>
</gene>
<accession>A0A150J348</accession>
<sequence length="820" mass="89655">MRIKMLGAALTGALMLGATLAGAASAATVPPKSFFIDPLTGAPDVVIAVGATANASDVVSASLIAAAVGNMATVEETRTVTRTASATFDYMMDYNYTYDRSSKNIEYYNSTCTDTAAWAKWYTDYELFSTQFWETASGDGIKGDKDVKDYDISVAIAMPKEIRNPDGYVVARELNTLWFSNSPKDWDSNNRIYYLKPQSGAGTGLYYLVNTKVTAAEVGAVSPTANIVKTLPAYAGGSYDNGNGSWDFNYVTGEYAFFSTKAWVNVTDQTTTATYAPKADCDYVFGGTGTEMEPHEEIQIILADIETTPDGLVDMRGDRGSASGIIYRTAEIRYPLLENGQNICGISNCDGMVDFETARTGRFTPIKFLGKMYQPMFAGATYNSEGGYLGAYFTYGKPYAEKEKIMKVGDSYNFHGWTINLSDVNIYENKAFITVSGPDLASPFSFIMVMDSLGDCGPCCPDCAIYGGGGAFTSNPTRRNEYDPYRVKITKTKEVDGRTYNLFNYVPFMLDGIKTFVGADGTYLAEFNIYAVEDFGWFEDKGCCDPFVTTPNDYGLAITGGWRKVAYNATTQDVSGWFSWEDGIAAGDRNVSQAYILWQPAPRCNTPCPDANFDTLELQLCDNIDIPDCETAFTVNGPENYFSVVIQDVDFGKKNKTLNFDTIDLLNAQTPYDQLLGYYETTPITPETILLGVYAGRANSDSADVDGAKIMISQTTVDTAQSITYTKSVNIDPIELIKLDIEINTASLQKNLVLVGGPVYNSIVRDLGNMGASTVNWAASPGEWEWIADPFGRGYDVLIVAGANREETRLAAQQLVSQLR</sequence>
<evidence type="ECO:0000313" key="5">
    <source>
        <dbReference type="Proteomes" id="UP000091929"/>
    </source>
</evidence>
<dbReference type="EMBL" id="LNGE01000004">
    <property type="protein sequence ID" value="KYC46123.1"/>
    <property type="molecule type" value="Genomic_DNA"/>
</dbReference>
<dbReference type="InterPro" id="IPR006454">
    <property type="entry name" value="S_layer_MJ"/>
</dbReference>
<evidence type="ECO:0000259" key="1">
    <source>
        <dbReference type="Pfam" id="PF05124"/>
    </source>
</evidence>
<dbReference type="Pfam" id="PF05124">
    <property type="entry name" value="S_layer_C"/>
    <property type="match status" value="1"/>
</dbReference>
<feature type="domain" description="S-layer protein outer" evidence="1">
    <location>
        <begin position="41"/>
        <end position="818"/>
    </location>
</feature>
<dbReference type="Proteomes" id="UP000092403">
    <property type="component" value="Unassembled WGS sequence"/>
</dbReference>
<evidence type="ECO:0000313" key="6">
    <source>
        <dbReference type="Proteomes" id="UP000092401"/>
    </source>
</evidence>
<comment type="caution">
    <text evidence="4">The sequence shown here is derived from an EMBL/GenBank/DDBJ whole genome shotgun (WGS) entry which is preliminary data.</text>
</comment>
<organism evidence="4 7">
    <name type="scientific">Candidatus Methanofastidiosum methylothiophilum</name>
    <dbReference type="NCBI Taxonomy" id="1705564"/>
    <lineage>
        <taxon>Archaea</taxon>
        <taxon>Methanobacteriati</taxon>
        <taxon>Methanobacteriota</taxon>
        <taxon>Stenosarchaea group</taxon>
        <taxon>Candidatus Methanofastidiosia</taxon>
        <taxon>Candidatus Methanofastidiosales</taxon>
        <taxon>Candidatus Methanofastidiosaceae</taxon>
        <taxon>Candidatus Methanofastidiosum</taxon>
    </lineage>
</organism>
<protein>
    <submittedName>
        <fullName evidence="4">S-layer protein</fullName>
    </submittedName>
</protein>
<dbReference type="EMBL" id="LNJC01000001">
    <property type="protein sequence ID" value="KYC51404.1"/>
    <property type="molecule type" value="Genomic_DNA"/>
</dbReference>
<reference evidence="5 6" key="1">
    <citation type="journal article" date="2016" name="ISME J.">
        <title>Chasing the elusive Euryarchaeota class WSA2: genomes reveal a uniquely fastidious methyl-reducing methanogen.</title>
        <authorList>
            <person name="Nobu M.K."/>
            <person name="Narihiro T."/>
            <person name="Kuroda K."/>
            <person name="Mei R."/>
            <person name="Liu W.T."/>
        </authorList>
    </citation>
    <scope>NUCLEOTIDE SEQUENCE [LARGE SCALE GENOMIC DNA]</scope>
    <source>
        <strain evidence="2">B03fssc0709_Meth_Bin005</strain>
        <strain evidence="3">B15fssc0709_Meth_Bin003</strain>
        <strain evidence="4">BMIXfssc0709_Meth_Bin006</strain>
    </source>
</reference>
<evidence type="ECO:0000313" key="2">
    <source>
        <dbReference type="EMBL" id="KYC46123.1"/>
    </source>
</evidence>
<accession>A0A150IUU6</accession>
<proteinExistence type="predicted"/>
<dbReference type="InterPro" id="IPR022651">
    <property type="entry name" value="S_layer_C"/>
</dbReference>
<accession>A0A150IM68</accession>
<name>A0A150J348_9EURY</name>
<dbReference type="EMBL" id="LNGF01000001">
    <property type="protein sequence ID" value="KYC48756.1"/>
    <property type="molecule type" value="Genomic_DNA"/>
</dbReference>
<dbReference type="NCBIfam" id="TIGR01564">
    <property type="entry name" value="S_layer_MJ"/>
    <property type="match status" value="2"/>
</dbReference>
<evidence type="ECO:0000313" key="4">
    <source>
        <dbReference type="EMBL" id="KYC51404.1"/>
    </source>
</evidence>
<evidence type="ECO:0000313" key="7">
    <source>
        <dbReference type="Proteomes" id="UP000092403"/>
    </source>
</evidence>
<evidence type="ECO:0000313" key="3">
    <source>
        <dbReference type="EMBL" id="KYC48756.1"/>
    </source>
</evidence>
<dbReference type="Proteomes" id="UP000092401">
    <property type="component" value="Unassembled WGS sequence"/>
</dbReference>
<dbReference type="AlphaFoldDB" id="A0A150J348"/>
<dbReference type="Proteomes" id="UP000091929">
    <property type="component" value="Unassembled WGS sequence"/>
</dbReference>